<feature type="region of interest" description="Disordered" evidence="1">
    <location>
        <begin position="201"/>
        <end position="241"/>
    </location>
</feature>
<comment type="caution">
    <text evidence="3">The sequence shown here is derived from an EMBL/GenBank/DDBJ whole genome shotgun (WGS) entry which is preliminary data.</text>
</comment>
<gene>
    <name evidence="3" type="ORF">GCM10010280_03870</name>
</gene>
<feature type="transmembrane region" description="Helical" evidence="2">
    <location>
        <begin position="172"/>
        <end position="192"/>
    </location>
</feature>
<feature type="region of interest" description="Disordered" evidence="1">
    <location>
        <begin position="620"/>
        <end position="643"/>
    </location>
</feature>
<feature type="compositionally biased region" description="Low complexity" evidence="1">
    <location>
        <begin position="44"/>
        <end position="56"/>
    </location>
</feature>
<feature type="compositionally biased region" description="Basic and acidic residues" evidence="1">
    <location>
        <begin position="147"/>
        <end position="158"/>
    </location>
</feature>
<dbReference type="AlphaFoldDB" id="A0A918BEG0"/>
<feature type="compositionally biased region" description="Basic and acidic residues" evidence="1">
    <location>
        <begin position="1"/>
        <end position="15"/>
    </location>
</feature>
<reference evidence="3" key="2">
    <citation type="submission" date="2020-09" db="EMBL/GenBank/DDBJ databases">
        <authorList>
            <person name="Sun Q."/>
            <person name="Ohkuma M."/>
        </authorList>
    </citation>
    <scope>NUCLEOTIDE SEQUENCE</scope>
    <source>
        <strain evidence="3">JCM 4403</strain>
    </source>
</reference>
<dbReference type="RefSeq" id="WP_229846637.1">
    <property type="nucleotide sequence ID" value="NZ_BMTU01000001.1"/>
</dbReference>
<keyword evidence="2" id="KW-0472">Membrane</keyword>
<keyword evidence="2" id="KW-0812">Transmembrane</keyword>
<sequence>MNTERPDNDDAEARTDAGSTGGTGGASGRDGAADAGQRRDRPAGPEAPAADAPAGEPEGERTEPEPADSAAPVTRAPQDEPEPSEPPAPETRAPQDEPETGRPADGLAVAKAEEPGEAPDAAAEEPSAAGTETSGRGPEPGPDETVVGEHRTGGRRSADGSAGGPARRRSPVLIASVAAAVLLVGGGGAYLATGAVGGSGDSGAGTTPGANGDPTPPPLALDGHSEGAGNGIAPGEPDPYGTTYRADGTLPAGPGSAPVYRAGGQVAEERVVALAKALGLDGKPVAEAGGWRIGGQDGSGPTLRVEREAPGSWTYSAYTPRTDNCKGATCKPPSAGDASPVSEAAARKAAAPVLKAAGQDDAKLDASQVMDGSRVVNADPEVGGLPTYGWTTGVIVGPRGEVVGGNGRLAEPVKGDTYPTVSAGQALDMMNAAPGDGPRTGIGGCATSVPLEEDRQQERCDPGAKPAGESLTVDGAVFGLAAHSVEGRPALVPSWLFEVRPEGAREAVTVTHPAVDPEFLAPREQSGEPTPAPTEPGDGPTSAPSARETPVEGYTAEGSELTVVFTGGVCADYEVTATADGGRVTVRVTETPWPDKVCIMIAKRYQETVRLDAPLGDRAVVDTDGKPVPLHKEGARLPAPPTR</sequence>
<reference evidence="3" key="1">
    <citation type="journal article" date="2014" name="Int. J. Syst. Evol. Microbiol.">
        <title>Complete genome sequence of Corynebacterium casei LMG S-19264T (=DSM 44701T), isolated from a smear-ripened cheese.</title>
        <authorList>
            <consortium name="US DOE Joint Genome Institute (JGI-PGF)"/>
            <person name="Walter F."/>
            <person name="Albersmeier A."/>
            <person name="Kalinowski J."/>
            <person name="Ruckert C."/>
        </authorList>
    </citation>
    <scope>NUCLEOTIDE SEQUENCE</scope>
    <source>
        <strain evidence="3">JCM 4403</strain>
    </source>
</reference>
<evidence type="ECO:0008006" key="5">
    <source>
        <dbReference type="Google" id="ProtNLM"/>
    </source>
</evidence>
<name>A0A918BEG0_9ACTN</name>
<feature type="compositionally biased region" description="Basic and acidic residues" evidence="1">
    <location>
        <begin position="93"/>
        <end position="102"/>
    </location>
</feature>
<organism evidence="3 4">
    <name type="scientific">Streptomyces pilosus</name>
    <dbReference type="NCBI Taxonomy" id="28893"/>
    <lineage>
        <taxon>Bacteria</taxon>
        <taxon>Bacillati</taxon>
        <taxon>Actinomycetota</taxon>
        <taxon>Actinomycetes</taxon>
        <taxon>Kitasatosporales</taxon>
        <taxon>Streptomycetaceae</taxon>
        <taxon>Streptomyces</taxon>
    </lineage>
</organism>
<feature type="compositionally biased region" description="Low complexity" evidence="1">
    <location>
        <begin position="118"/>
        <end position="134"/>
    </location>
</feature>
<evidence type="ECO:0000313" key="4">
    <source>
        <dbReference type="Proteomes" id="UP000656732"/>
    </source>
</evidence>
<feature type="compositionally biased region" description="Gly residues" evidence="1">
    <location>
        <begin position="19"/>
        <end position="28"/>
    </location>
</feature>
<keyword evidence="2" id="KW-1133">Transmembrane helix</keyword>
<feature type="region of interest" description="Disordered" evidence="1">
    <location>
        <begin position="1"/>
        <end position="168"/>
    </location>
</feature>
<dbReference type="Proteomes" id="UP000656732">
    <property type="component" value="Unassembled WGS sequence"/>
</dbReference>
<proteinExistence type="predicted"/>
<feature type="compositionally biased region" description="Basic and acidic residues" evidence="1">
    <location>
        <begin position="620"/>
        <end position="635"/>
    </location>
</feature>
<evidence type="ECO:0000256" key="2">
    <source>
        <dbReference type="SAM" id="Phobius"/>
    </source>
</evidence>
<protein>
    <recommendedName>
        <fullName evidence="5">Large membrane protein</fullName>
    </recommendedName>
</protein>
<evidence type="ECO:0000256" key="1">
    <source>
        <dbReference type="SAM" id="MobiDB-lite"/>
    </source>
</evidence>
<feature type="region of interest" description="Disordered" evidence="1">
    <location>
        <begin position="521"/>
        <end position="553"/>
    </location>
</feature>
<keyword evidence="4" id="KW-1185">Reference proteome</keyword>
<accession>A0A918BEG0</accession>
<evidence type="ECO:0000313" key="3">
    <source>
        <dbReference type="EMBL" id="GGQ61002.1"/>
    </source>
</evidence>
<dbReference type="EMBL" id="BMTU01000001">
    <property type="protein sequence ID" value="GGQ61002.1"/>
    <property type="molecule type" value="Genomic_DNA"/>
</dbReference>